<dbReference type="SUPFAM" id="SSF52540">
    <property type="entry name" value="P-loop containing nucleoside triphosphate hydrolases"/>
    <property type="match status" value="1"/>
</dbReference>
<evidence type="ECO:0000313" key="2">
    <source>
        <dbReference type="EMBL" id="MBB6210953.1"/>
    </source>
</evidence>
<dbReference type="InterPro" id="IPR008571">
    <property type="entry name" value="HerA-like"/>
</dbReference>
<accession>A0A7W9ZGB2</accession>
<evidence type="ECO:0000313" key="3">
    <source>
        <dbReference type="Proteomes" id="UP000544872"/>
    </source>
</evidence>
<gene>
    <name evidence="2" type="ORF">FHS48_002383</name>
</gene>
<dbReference type="PANTHER" id="PTHR42957">
    <property type="entry name" value="HELICASE MJ1565-RELATED"/>
    <property type="match status" value="1"/>
</dbReference>
<dbReference type="Gene3D" id="3.40.50.300">
    <property type="entry name" value="P-loop containing nucleotide triphosphate hydrolases"/>
    <property type="match status" value="1"/>
</dbReference>
<proteinExistence type="predicted"/>
<name>A0A7W9ZGB2_NOVIT</name>
<dbReference type="RefSeq" id="WP_184263766.1">
    <property type="nucleotide sequence ID" value="NZ_JACIIX010000008.1"/>
</dbReference>
<dbReference type="PANTHER" id="PTHR42957:SF1">
    <property type="entry name" value="HELICASE MJ1565-RELATED"/>
    <property type="match status" value="1"/>
</dbReference>
<organism evidence="2 3">
    <name type="scientific">Novispirillum itersonii</name>
    <name type="common">Aquaspirillum itersonii</name>
    <dbReference type="NCBI Taxonomy" id="189"/>
    <lineage>
        <taxon>Bacteria</taxon>
        <taxon>Pseudomonadati</taxon>
        <taxon>Pseudomonadota</taxon>
        <taxon>Alphaproteobacteria</taxon>
        <taxon>Rhodospirillales</taxon>
        <taxon>Novispirillaceae</taxon>
        <taxon>Novispirillum</taxon>
    </lineage>
</organism>
<dbReference type="Pfam" id="PF01935">
    <property type="entry name" value="DUF87"/>
    <property type="match status" value="1"/>
</dbReference>
<dbReference type="PIRSF" id="PIRSF034081">
    <property type="entry name" value="ATPase_Atu1862"/>
    <property type="match status" value="1"/>
</dbReference>
<dbReference type="InterPro" id="IPR002789">
    <property type="entry name" value="HerA_central"/>
</dbReference>
<dbReference type="InterPro" id="IPR027417">
    <property type="entry name" value="P-loop_NTPase"/>
</dbReference>
<dbReference type="Proteomes" id="UP000544872">
    <property type="component" value="Unassembled WGS sequence"/>
</dbReference>
<dbReference type="SMART" id="SM00382">
    <property type="entry name" value="AAA"/>
    <property type="match status" value="1"/>
</dbReference>
<reference evidence="2 3" key="1">
    <citation type="submission" date="2020-08" db="EMBL/GenBank/DDBJ databases">
        <title>Genomic Encyclopedia of Type Strains, Phase IV (KMG-IV): sequencing the most valuable type-strain genomes for metagenomic binning, comparative biology and taxonomic classification.</title>
        <authorList>
            <person name="Goeker M."/>
        </authorList>
    </citation>
    <scope>NUCLEOTIDE SEQUENCE [LARGE SCALE GENOMIC DNA]</scope>
    <source>
        <strain evidence="2 3">DSM 11590</strain>
    </source>
</reference>
<dbReference type="AlphaFoldDB" id="A0A7W9ZGB2"/>
<protein>
    <recommendedName>
        <fullName evidence="1">AAA+ ATPase domain-containing protein</fullName>
    </recommendedName>
</protein>
<comment type="caution">
    <text evidence="2">The sequence shown here is derived from an EMBL/GenBank/DDBJ whole genome shotgun (WGS) entry which is preliminary data.</text>
</comment>
<dbReference type="InterPro" id="IPR014588">
    <property type="entry name" value="ATPase_Atu1862_pred"/>
</dbReference>
<dbReference type="EMBL" id="JACIIX010000008">
    <property type="protein sequence ID" value="MBB6210953.1"/>
    <property type="molecule type" value="Genomic_DNA"/>
</dbReference>
<dbReference type="InterPro" id="IPR003593">
    <property type="entry name" value="AAA+_ATPase"/>
</dbReference>
<keyword evidence="3" id="KW-1185">Reference proteome</keyword>
<feature type="domain" description="AAA+ ATPase" evidence="1">
    <location>
        <begin position="24"/>
        <end position="214"/>
    </location>
</feature>
<evidence type="ECO:0000259" key="1">
    <source>
        <dbReference type="SMART" id="SM00382"/>
    </source>
</evidence>
<sequence length="555" mass="59366">MTVMIEMGKTQSGTPALLDLEELLATRLLVQGNSGSGKSHLLRRLVEQSASQVQQVLIDPEGDFVTLAEQYGHVAIDAAEHTENGLVQVAGRVRQHRISVVLSLENLEMDRQMRAAAAFLNGLFDAAREFWYPVLVVVDEAQLFAPAAAGEVSDEARKFSLGAMTNLMCRGRKRGLAGVIATQRLAKLAKNVAAEASNFLMGRTFLDIDMARAADLLGMERRQAEAFRDLQRGQFIALGPALSRRPLPIRIGSVETSGRSSSPKLVPPPPSLEDARDLLMATDAPETPRVAVVRPSPTATDETLRSLAAALSAAAQAPAPVLAAVPSSVDGEEAEDDLLAACDVDAAEEDGTDRDEVAGTEAPALEASPVSVAPAVSLPADQTLPQIGTSAFYDAILRDLLLDPDAPYRSVQVLYQEFITRCKSYGVSGRGIDLNGFRRRLATARAGVDEALAQTPEWGEAEQVAAGLPEDLQALYLLLARAALAAEPCPSDAAIAKARGSRSARRARGLLSYLEQRDMIRIRDDVYGNRCILLTALNWETAPGNPEADLSAEAC</sequence>